<sequence length="91" mass="10301">MGALKGWFQCLRGLRVNVFNNHDHKEACRWITITIILHNLIIDVEGPDSAAEFVASHTAADELKMQATMILIKKKKSSIKQKTWEKPNGVD</sequence>
<reference evidence="1" key="1">
    <citation type="submission" date="2020-11" db="EMBL/GenBank/DDBJ databases">
        <authorList>
            <consortium name="DOE Joint Genome Institute"/>
            <person name="Ahrendt S."/>
            <person name="Riley R."/>
            <person name="Andreopoulos W."/>
            <person name="LaButti K."/>
            <person name="Pangilinan J."/>
            <person name="Ruiz-duenas F.J."/>
            <person name="Barrasa J.M."/>
            <person name="Sanchez-Garcia M."/>
            <person name="Camarero S."/>
            <person name="Miyauchi S."/>
            <person name="Serrano A."/>
            <person name="Linde D."/>
            <person name="Babiker R."/>
            <person name="Drula E."/>
            <person name="Ayuso-Fernandez I."/>
            <person name="Pacheco R."/>
            <person name="Padilla G."/>
            <person name="Ferreira P."/>
            <person name="Barriuso J."/>
            <person name="Kellner H."/>
            <person name="Castanera R."/>
            <person name="Alfaro M."/>
            <person name="Ramirez L."/>
            <person name="Pisabarro A.G."/>
            <person name="Kuo A."/>
            <person name="Tritt A."/>
            <person name="Lipzen A."/>
            <person name="He G."/>
            <person name="Yan M."/>
            <person name="Ng V."/>
            <person name="Cullen D."/>
            <person name="Martin F."/>
            <person name="Rosso M.-N."/>
            <person name="Henrissat B."/>
            <person name="Hibbett D."/>
            <person name="Martinez A.T."/>
            <person name="Grigoriev I.V."/>
        </authorList>
    </citation>
    <scope>NUCLEOTIDE SEQUENCE</scope>
    <source>
        <strain evidence="1">AH 44721</strain>
    </source>
</reference>
<dbReference type="EMBL" id="JADNYJ010000121">
    <property type="protein sequence ID" value="KAF8882602.1"/>
    <property type="molecule type" value="Genomic_DNA"/>
</dbReference>
<accession>A0A9P5TIS3</accession>
<dbReference type="AlphaFoldDB" id="A0A9P5TIS3"/>
<keyword evidence="2" id="KW-1185">Reference proteome</keyword>
<protein>
    <recommendedName>
        <fullName evidence="3">DDE Tnp4 domain-containing protein</fullName>
    </recommendedName>
</protein>
<evidence type="ECO:0008006" key="3">
    <source>
        <dbReference type="Google" id="ProtNLM"/>
    </source>
</evidence>
<evidence type="ECO:0000313" key="1">
    <source>
        <dbReference type="EMBL" id="KAF8882602.1"/>
    </source>
</evidence>
<comment type="caution">
    <text evidence="1">The sequence shown here is derived from an EMBL/GenBank/DDBJ whole genome shotgun (WGS) entry which is preliminary data.</text>
</comment>
<evidence type="ECO:0000313" key="2">
    <source>
        <dbReference type="Proteomes" id="UP000724874"/>
    </source>
</evidence>
<organism evidence="1 2">
    <name type="scientific">Gymnopilus junonius</name>
    <name type="common">Spectacular rustgill mushroom</name>
    <name type="synonym">Gymnopilus spectabilis subsp. junonius</name>
    <dbReference type="NCBI Taxonomy" id="109634"/>
    <lineage>
        <taxon>Eukaryota</taxon>
        <taxon>Fungi</taxon>
        <taxon>Dikarya</taxon>
        <taxon>Basidiomycota</taxon>
        <taxon>Agaricomycotina</taxon>
        <taxon>Agaricomycetes</taxon>
        <taxon>Agaricomycetidae</taxon>
        <taxon>Agaricales</taxon>
        <taxon>Agaricineae</taxon>
        <taxon>Hymenogastraceae</taxon>
        <taxon>Gymnopilus</taxon>
    </lineage>
</organism>
<dbReference type="Proteomes" id="UP000724874">
    <property type="component" value="Unassembled WGS sequence"/>
</dbReference>
<proteinExistence type="predicted"/>
<dbReference type="OrthoDB" id="2408877at2759"/>
<name>A0A9P5TIS3_GYMJU</name>
<gene>
    <name evidence="1" type="ORF">CPB84DRAFT_1871009</name>
</gene>